<sequence>MSFISRPLPAASTRNTILSWQLTQAPVGWKGAVGSIILNDSRQGTQDMYKMRHQIVFALLVANFFDFGRAFAMPATKGPLLDKSHRHNVINRPVQLSMSASFSADNSNIMLSGDDAVKKRVVFATTLAGTAAVTGLFLNYQIISQAVLSALRAYEGSLVKNPLRTKYDWCFPCCIW</sequence>
<name>A0AAD8YJK9_9STRA</name>
<evidence type="ECO:0000256" key="1">
    <source>
        <dbReference type="SAM" id="Phobius"/>
    </source>
</evidence>
<gene>
    <name evidence="2" type="ORF">QTG54_001496</name>
</gene>
<accession>A0AAD8YJK9</accession>
<dbReference type="EMBL" id="JATAAI010000002">
    <property type="protein sequence ID" value="KAK1747533.1"/>
    <property type="molecule type" value="Genomic_DNA"/>
</dbReference>
<reference evidence="2" key="1">
    <citation type="submission" date="2023-06" db="EMBL/GenBank/DDBJ databases">
        <title>Survivors Of The Sea: Transcriptome response of Skeletonema marinoi to long-term dormancy.</title>
        <authorList>
            <person name="Pinder M.I.M."/>
            <person name="Kourtchenko O."/>
            <person name="Robertson E.K."/>
            <person name="Larsson T."/>
            <person name="Maumus F."/>
            <person name="Osuna-Cruz C.M."/>
            <person name="Vancaester E."/>
            <person name="Stenow R."/>
            <person name="Vandepoele K."/>
            <person name="Ploug H."/>
            <person name="Bruchert V."/>
            <person name="Godhe A."/>
            <person name="Topel M."/>
        </authorList>
    </citation>
    <scope>NUCLEOTIDE SEQUENCE</scope>
    <source>
        <strain evidence="2">R05AC</strain>
    </source>
</reference>
<proteinExistence type="predicted"/>
<keyword evidence="1" id="KW-1133">Transmembrane helix</keyword>
<dbReference type="AlphaFoldDB" id="A0AAD8YJK9"/>
<dbReference type="Proteomes" id="UP001224775">
    <property type="component" value="Unassembled WGS sequence"/>
</dbReference>
<organism evidence="2 3">
    <name type="scientific">Skeletonema marinoi</name>
    <dbReference type="NCBI Taxonomy" id="267567"/>
    <lineage>
        <taxon>Eukaryota</taxon>
        <taxon>Sar</taxon>
        <taxon>Stramenopiles</taxon>
        <taxon>Ochrophyta</taxon>
        <taxon>Bacillariophyta</taxon>
        <taxon>Coscinodiscophyceae</taxon>
        <taxon>Thalassiosirophycidae</taxon>
        <taxon>Thalassiosirales</taxon>
        <taxon>Skeletonemataceae</taxon>
        <taxon>Skeletonema</taxon>
        <taxon>Skeletonema marinoi-dohrnii complex</taxon>
    </lineage>
</organism>
<protein>
    <submittedName>
        <fullName evidence="2">Uncharacterized protein</fullName>
    </submittedName>
</protein>
<keyword evidence="1" id="KW-0472">Membrane</keyword>
<evidence type="ECO:0000313" key="3">
    <source>
        <dbReference type="Proteomes" id="UP001224775"/>
    </source>
</evidence>
<keyword evidence="1" id="KW-0812">Transmembrane</keyword>
<feature type="transmembrane region" description="Helical" evidence="1">
    <location>
        <begin position="55"/>
        <end position="72"/>
    </location>
</feature>
<comment type="caution">
    <text evidence="2">The sequence shown here is derived from an EMBL/GenBank/DDBJ whole genome shotgun (WGS) entry which is preliminary data.</text>
</comment>
<feature type="transmembrane region" description="Helical" evidence="1">
    <location>
        <begin position="121"/>
        <end position="142"/>
    </location>
</feature>
<keyword evidence="3" id="KW-1185">Reference proteome</keyword>
<evidence type="ECO:0000313" key="2">
    <source>
        <dbReference type="EMBL" id="KAK1747533.1"/>
    </source>
</evidence>